<keyword evidence="6" id="KW-1185">Reference proteome</keyword>
<keyword evidence="1" id="KW-0677">Repeat</keyword>
<evidence type="ECO:0000256" key="2">
    <source>
        <dbReference type="ARBA" id="ARBA00023043"/>
    </source>
</evidence>
<dbReference type="Proteomes" id="UP000077002">
    <property type="component" value="Unassembled WGS sequence"/>
</dbReference>
<dbReference type="AlphaFoldDB" id="A0A177F7S7"/>
<dbReference type="SUPFAM" id="SSF48403">
    <property type="entry name" value="Ankyrin repeat"/>
    <property type="match status" value="2"/>
</dbReference>
<feature type="compositionally biased region" description="Polar residues" evidence="4">
    <location>
        <begin position="192"/>
        <end position="206"/>
    </location>
</feature>
<feature type="repeat" description="ANK" evidence="3">
    <location>
        <begin position="554"/>
        <end position="587"/>
    </location>
</feature>
<evidence type="ECO:0000256" key="4">
    <source>
        <dbReference type="SAM" id="MobiDB-lite"/>
    </source>
</evidence>
<dbReference type="Gene3D" id="1.25.40.20">
    <property type="entry name" value="Ankyrin repeat-containing domain"/>
    <property type="match status" value="3"/>
</dbReference>
<dbReference type="PRINTS" id="PR01415">
    <property type="entry name" value="ANKYRIN"/>
</dbReference>
<dbReference type="PROSITE" id="PS50088">
    <property type="entry name" value="ANK_REPEAT"/>
    <property type="match status" value="4"/>
</dbReference>
<feature type="repeat" description="ANK" evidence="3">
    <location>
        <begin position="488"/>
        <end position="520"/>
    </location>
</feature>
<reference evidence="5 6" key="1">
    <citation type="submission" date="2016-03" db="EMBL/GenBank/DDBJ databases">
        <title>Draft genome sequence of the Fonsecaea monophora CBS 269.37.</title>
        <authorList>
            <person name="Bombassaro A."/>
            <person name="Vinicius W.A."/>
            <person name="De Hoog S."/>
            <person name="Sun J."/>
            <person name="Souza E.M."/>
            <person name="Raittz R.T."/>
            <person name="Costa F."/>
            <person name="Leao A.C."/>
            <person name="Tadra-Sfeir M.Z."/>
            <person name="Baura V."/>
            <person name="Balsanelli E."/>
            <person name="Pedrosa F.O."/>
            <person name="Moreno L.F."/>
            <person name="Steffens M.B."/>
            <person name="Xi L."/>
            <person name="Bocca A.L."/>
            <person name="Felipe M.S."/>
            <person name="Teixeira M."/>
            <person name="Telles Filho F.Q."/>
            <person name="Azevedo C.M."/>
            <person name="Gomes R."/>
            <person name="Vicente V.A."/>
        </authorList>
    </citation>
    <scope>NUCLEOTIDE SEQUENCE [LARGE SCALE GENOMIC DNA]</scope>
    <source>
        <strain evidence="5 6">CBS 269.37</strain>
    </source>
</reference>
<evidence type="ECO:0000256" key="1">
    <source>
        <dbReference type="ARBA" id="ARBA00022737"/>
    </source>
</evidence>
<dbReference type="GO" id="GO:0071356">
    <property type="term" value="P:cellular response to tumor necrosis factor"/>
    <property type="evidence" value="ECO:0007669"/>
    <property type="project" value="TreeGrafter"/>
</dbReference>
<dbReference type="OrthoDB" id="4340554at2759"/>
<comment type="caution">
    <text evidence="5">The sequence shown here is derived from an EMBL/GenBank/DDBJ whole genome shotgun (WGS) entry which is preliminary data.</text>
</comment>
<keyword evidence="2 3" id="KW-0040">ANK repeat</keyword>
<protein>
    <submittedName>
        <fullName evidence="5">Uncharacterized protein</fullName>
    </submittedName>
</protein>
<dbReference type="InterPro" id="IPR051070">
    <property type="entry name" value="NF-kappa-B_inhibitor"/>
</dbReference>
<dbReference type="PANTHER" id="PTHR46680">
    <property type="entry name" value="NF-KAPPA-B INHIBITOR ALPHA"/>
    <property type="match status" value="1"/>
</dbReference>
<dbReference type="Pfam" id="PF13637">
    <property type="entry name" value="Ank_4"/>
    <property type="match status" value="1"/>
</dbReference>
<dbReference type="PROSITE" id="PS50297">
    <property type="entry name" value="ANK_REP_REGION"/>
    <property type="match status" value="3"/>
</dbReference>
<dbReference type="GeneID" id="34600552"/>
<gene>
    <name evidence="5" type="ORF">AYO21_05386</name>
</gene>
<evidence type="ECO:0000313" key="5">
    <source>
        <dbReference type="EMBL" id="OAG40295.1"/>
    </source>
</evidence>
<organism evidence="5 6">
    <name type="scientific">Fonsecaea monophora</name>
    <dbReference type="NCBI Taxonomy" id="254056"/>
    <lineage>
        <taxon>Eukaryota</taxon>
        <taxon>Fungi</taxon>
        <taxon>Dikarya</taxon>
        <taxon>Ascomycota</taxon>
        <taxon>Pezizomycotina</taxon>
        <taxon>Eurotiomycetes</taxon>
        <taxon>Chaetothyriomycetidae</taxon>
        <taxon>Chaetothyriales</taxon>
        <taxon>Herpotrichiellaceae</taxon>
        <taxon>Fonsecaea</taxon>
    </lineage>
</organism>
<proteinExistence type="predicted"/>
<dbReference type="InterPro" id="IPR036770">
    <property type="entry name" value="Ankyrin_rpt-contain_sf"/>
</dbReference>
<name>A0A177F7S7_9EURO</name>
<evidence type="ECO:0000256" key="3">
    <source>
        <dbReference type="PROSITE-ProRule" id="PRU00023"/>
    </source>
</evidence>
<dbReference type="EMBL" id="LVKK01000034">
    <property type="protein sequence ID" value="OAG40295.1"/>
    <property type="molecule type" value="Genomic_DNA"/>
</dbReference>
<feature type="repeat" description="ANK" evidence="3">
    <location>
        <begin position="521"/>
        <end position="553"/>
    </location>
</feature>
<sequence length="735" mass="80427">MADPLSIGASVVTLLDTSSTCIAVLVKLIKCAQNAPFEIQALLNDLSDLKGFFEEVKNLCDDIVAGQDQQQSKFLQAAYRPLEDAGKALVDLEKILKTAESQTSSKRSRLGWVLQRAKAKKIHQNLRKLKSDIKAVLLLSTKADGHHLSSRIFKIEARLEDLHSTILSCIQPGPSTSFHVLQPQLENTTASLTQAPDNAPTSQDHSSTADEDTHSSISQALSNGTLQPNHVNTDTFLPNNTMFFHLRRARRCVAPCPCVCHSAGRYKNSLLKNYLGTLFLGYSGSPGFWPKCNVKACRNTDKRSINLVYCFPLWFSQRALHASATLSSSLGWTMQLNIRRRVPWGGGQDSLLKFALTGNVDGAKSLLDDRKASLNDADPNHGRTALHYAVLRNKTNMCTLLLAAGADPFLQDDYGTTPFQKAWEQILCKRGTVAELDGLKRVFSATEELEAWEFSYIHKVVLGLFPGPLARELESGQYRHHIHAADSMKRTPLHWAATRGDEDAVRCLLEAGADVNCRDDFGNTPLTFAASTGSVRLLELLILHGADVHARTSIGSQAIHHASRHQRAIEPVRTLLRAGASLNSTNSFGHAPLSGAAIANCLAIGAFLLDAGADMHTRSLHGDTPLFETVFHNNHLFLTMLLDRGADPLHVVVNNAGSTILHAAALEADARTVHILRTTAAVRWRQSHFSLRDHKGATALEIARRRVSPPEGFLDEFEKLVAAAESDGEDDLSCG</sequence>
<dbReference type="PANTHER" id="PTHR46680:SF3">
    <property type="entry name" value="NF-KAPPA-B INHIBITOR CACTUS"/>
    <property type="match status" value="1"/>
</dbReference>
<feature type="region of interest" description="Disordered" evidence="4">
    <location>
        <begin position="192"/>
        <end position="216"/>
    </location>
</feature>
<dbReference type="InterPro" id="IPR002110">
    <property type="entry name" value="Ankyrin_rpt"/>
</dbReference>
<dbReference type="Pfam" id="PF12796">
    <property type="entry name" value="Ank_2"/>
    <property type="match status" value="1"/>
</dbReference>
<evidence type="ECO:0000313" key="6">
    <source>
        <dbReference type="Proteomes" id="UP000077002"/>
    </source>
</evidence>
<dbReference type="GO" id="GO:0005829">
    <property type="term" value="C:cytosol"/>
    <property type="evidence" value="ECO:0007669"/>
    <property type="project" value="TreeGrafter"/>
</dbReference>
<dbReference type="RefSeq" id="XP_022512247.1">
    <property type="nucleotide sequence ID" value="XM_022655355.1"/>
</dbReference>
<accession>A0A177F7S7</accession>
<dbReference type="GO" id="GO:0051059">
    <property type="term" value="F:NF-kappaB binding"/>
    <property type="evidence" value="ECO:0007669"/>
    <property type="project" value="TreeGrafter"/>
</dbReference>
<dbReference type="SMART" id="SM00248">
    <property type="entry name" value="ANK"/>
    <property type="match status" value="8"/>
</dbReference>
<feature type="repeat" description="ANK" evidence="3">
    <location>
        <begin position="381"/>
        <end position="413"/>
    </location>
</feature>